<reference evidence="3 4" key="1">
    <citation type="submission" date="2018-04" db="EMBL/GenBank/DDBJ databases">
        <title>Complete genome sequences of Streptomyces griseoviridis K61 and characterization of antagonistic properties of biological control agents.</title>
        <authorList>
            <person name="Mariita R.M."/>
            <person name="Sello J.K."/>
        </authorList>
    </citation>
    <scope>NUCLEOTIDE SEQUENCE [LARGE SCALE GENOMIC DNA]</scope>
    <source>
        <strain evidence="3 4">K61</strain>
    </source>
</reference>
<dbReference type="Pfam" id="PF20148">
    <property type="entry name" value="DUF6531"/>
    <property type="match status" value="1"/>
</dbReference>
<evidence type="ECO:0000259" key="2">
    <source>
        <dbReference type="Pfam" id="PF20148"/>
    </source>
</evidence>
<name>A0ABX5TV42_STRGD</name>
<proteinExistence type="predicted"/>
<feature type="domain" description="DUF6531" evidence="2">
    <location>
        <begin position="84"/>
        <end position="153"/>
    </location>
</feature>
<dbReference type="Proteomes" id="UP000501753">
    <property type="component" value="Chromosome"/>
</dbReference>
<dbReference type="EMBL" id="CP029078">
    <property type="protein sequence ID" value="QCN85281.1"/>
    <property type="molecule type" value="Genomic_DNA"/>
</dbReference>
<sequence>MPEVKTGSTKPAATRPERQPSKALAAWRKAQKDHATKPPRSGTALFAAAQDTGILSLVPEGQADAPWHRITDLAITDAPTARTDYSTGNPMLTGTDFDIAGVCRRLTLTRTYNSPDAPWGKVSQRWWQQYERHLSLGSSEVILYDNSGATVRFTKNSDGSLTTPKRYSQELRNNIDSATDAMESGSTPGNVAEYGFNTRNNLDTAPLPTGGTTTNHWQTRGLILVGSRIQVSPVDQSDSGITTARDVPGWDLGVEPQRRRDVARRRKWRWPGRVGVFILSG</sequence>
<protein>
    <recommendedName>
        <fullName evidence="2">DUF6531 domain-containing protein</fullName>
    </recommendedName>
</protein>
<dbReference type="InterPro" id="IPR045351">
    <property type="entry name" value="DUF6531"/>
</dbReference>
<evidence type="ECO:0000313" key="3">
    <source>
        <dbReference type="EMBL" id="QCN85281.1"/>
    </source>
</evidence>
<feature type="region of interest" description="Disordered" evidence="1">
    <location>
        <begin position="1"/>
        <end position="41"/>
    </location>
</feature>
<keyword evidence="4" id="KW-1185">Reference proteome</keyword>
<feature type="compositionally biased region" description="Polar residues" evidence="1">
    <location>
        <begin position="1"/>
        <end position="11"/>
    </location>
</feature>
<accession>A0ABX5TV42</accession>
<organism evidence="3 4">
    <name type="scientific">Streptomyces griseoviridis</name>
    <dbReference type="NCBI Taxonomy" id="45398"/>
    <lineage>
        <taxon>Bacteria</taxon>
        <taxon>Bacillati</taxon>
        <taxon>Actinomycetota</taxon>
        <taxon>Actinomycetes</taxon>
        <taxon>Kitasatosporales</taxon>
        <taxon>Streptomycetaceae</taxon>
        <taxon>Streptomyces</taxon>
    </lineage>
</organism>
<evidence type="ECO:0000313" key="4">
    <source>
        <dbReference type="Proteomes" id="UP000501753"/>
    </source>
</evidence>
<dbReference type="RefSeq" id="WP_171480797.1">
    <property type="nucleotide sequence ID" value="NZ_CP029078.1"/>
</dbReference>
<gene>
    <name evidence="3" type="ORF">DDJ31_09955</name>
</gene>
<evidence type="ECO:0000256" key="1">
    <source>
        <dbReference type="SAM" id="MobiDB-lite"/>
    </source>
</evidence>